<keyword evidence="2" id="KW-1185">Reference proteome</keyword>
<dbReference type="AlphaFoldDB" id="A0A1H9RI27"/>
<reference evidence="1 2" key="1">
    <citation type="submission" date="2016-10" db="EMBL/GenBank/DDBJ databases">
        <authorList>
            <person name="de Groot N.N."/>
        </authorList>
    </citation>
    <scope>NUCLEOTIDE SEQUENCE [LARGE SCALE GENOMIC DNA]</scope>
    <source>
        <strain evidence="1 2">ATCC 35958</strain>
    </source>
</reference>
<proteinExistence type="predicted"/>
<protein>
    <submittedName>
        <fullName evidence="1">Uncharacterized protein</fullName>
    </submittedName>
</protein>
<evidence type="ECO:0000313" key="1">
    <source>
        <dbReference type="EMBL" id="SER71653.1"/>
    </source>
</evidence>
<accession>A0A1H9RI27</accession>
<gene>
    <name evidence="1" type="ORF">SAMN02982919_02861</name>
</gene>
<dbReference type="EMBL" id="FOGD01000013">
    <property type="protein sequence ID" value="SER71653.1"/>
    <property type="molecule type" value="Genomic_DNA"/>
</dbReference>
<sequence>MFISKLGTIEGRSDASVVYHRKHPLVRVTAAGDFIQKLGAVRTVDAMFVHPVAEIFVPSSLPGDWQSIYFPPESVVKRLTFQQLHEPFGRTGSSKFF</sequence>
<name>A0A1H9RI27_9BURK</name>
<organism evidence="1 2">
    <name type="scientific">Giesbergeria anulus</name>
    <dbReference type="NCBI Taxonomy" id="180197"/>
    <lineage>
        <taxon>Bacteria</taxon>
        <taxon>Pseudomonadati</taxon>
        <taxon>Pseudomonadota</taxon>
        <taxon>Betaproteobacteria</taxon>
        <taxon>Burkholderiales</taxon>
        <taxon>Comamonadaceae</taxon>
        <taxon>Giesbergeria</taxon>
    </lineage>
</organism>
<dbReference type="Proteomes" id="UP000199766">
    <property type="component" value="Unassembled WGS sequence"/>
</dbReference>
<evidence type="ECO:0000313" key="2">
    <source>
        <dbReference type="Proteomes" id="UP000199766"/>
    </source>
</evidence>